<evidence type="ECO:0000256" key="8">
    <source>
        <dbReference type="ARBA" id="ARBA00023136"/>
    </source>
</evidence>
<comment type="catalytic activity">
    <reaction evidence="15">
        <text>[GlcNAc-(1-&gt;4)-Mur2Ac(oyl-L-Ala-gamma-D-Glu-L-Lys-D-Ala-D-Ala)](n)-di-trans,octa-cis-undecaprenyl diphosphate + beta-D-GlcNAc-(1-&gt;4)-Mur2Ac(oyl-L-Ala-gamma-D-Glu-L-Lys-D-Ala-D-Ala)-di-trans,octa-cis-undecaprenyl diphosphate = [GlcNAc-(1-&gt;4)-Mur2Ac(oyl-L-Ala-gamma-D-Glu-L-Lys-D-Ala-D-Ala)](n+1)-di-trans,octa-cis-undecaprenyl diphosphate + di-trans,octa-cis-undecaprenyl diphosphate + H(+)</text>
        <dbReference type="Rhea" id="RHEA:23708"/>
        <dbReference type="Rhea" id="RHEA-COMP:9602"/>
        <dbReference type="Rhea" id="RHEA-COMP:9603"/>
        <dbReference type="ChEBI" id="CHEBI:15378"/>
        <dbReference type="ChEBI" id="CHEBI:58405"/>
        <dbReference type="ChEBI" id="CHEBI:60033"/>
        <dbReference type="ChEBI" id="CHEBI:78435"/>
        <dbReference type="EC" id="2.4.99.28"/>
    </reaction>
</comment>
<keyword evidence="4 18" id="KW-0812">Transmembrane</keyword>
<dbReference type="STRING" id="266117.Rxyl_1494"/>
<evidence type="ECO:0000256" key="7">
    <source>
        <dbReference type="ARBA" id="ARBA00022989"/>
    </source>
</evidence>
<dbReference type="PhylomeDB" id="Q1AVX2"/>
<feature type="transmembrane region" description="Helical" evidence="18">
    <location>
        <begin position="66"/>
        <end position="86"/>
    </location>
</feature>
<feature type="transmembrane region" description="Helical" evidence="18">
    <location>
        <begin position="150"/>
        <end position="167"/>
    </location>
</feature>
<keyword evidence="6" id="KW-0573">Peptidoglycan synthesis</keyword>
<dbReference type="Pfam" id="PF01098">
    <property type="entry name" value="FTSW_RODA_SPOVE"/>
    <property type="match status" value="1"/>
</dbReference>
<reference evidence="19 20" key="1">
    <citation type="submission" date="2006-06" db="EMBL/GenBank/DDBJ databases">
        <title>Complete sequence of Rubrobacter xylanophilus DSM 9941.</title>
        <authorList>
            <consortium name="US DOE Joint Genome Institute"/>
            <person name="Copeland A."/>
            <person name="Lucas S."/>
            <person name="Lapidus A."/>
            <person name="Barry K."/>
            <person name="Detter J.C."/>
            <person name="Glavina del Rio T."/>
            <person name="Hammon N."/>
            <person name="Israni S."/>
            <person name="Dalin E."/>
            <person name="Tice H."/>
            <person name="Pitluck S."/>
            <person name="Munk A.C."/>
            <person name="Brettin T."/>
            <person name="Bruce D."/>
            <person name="Han C."/>
            <person name="Tapia R."/>
            <person name="Gilna P."/>
            <person name="Schmutz J."/>
            <person name="Larimer F."/>
            <person name="Land M."/>
            <person name="Hauser L."/>
            <person name="Kyrpides N."/>
            <person name="Lykidis A."/>
            <person name="da Costa M.S."/>
            <person name="Rainey F.A."/>
            <person name="Empadinhas N."/>
            <person name="Jolivet E."/>
            <person name="Battista J.R."/>
            <person name="Richardson P."/>
        </authorList>
    </citation>
    <scope>NUCLEOTIDE SEQUENCE [LARGE SCALE GENOMIC DNA]</scope>
    <source>
        <strain evidence="20">DSM 9941 / NBRC 16129 / PRD-1</strain>
    </source>
</reference>
<evidence type="ECO:0000256" key="10">
    <source>
        <dbReference type="ARBA" id="ARBA00033270"/>
    </source>
</evidence>
<evidence type="ECO:0000256" key="6">
    <source>
        <dbReference type="ARBA" id="ARBA00022984"/>
    </source>
</evidence>
<feature type="transmembrane region" description="Helical" evidence="18">
    <location>
        <begin position="35"/>
        <end position="54"/>
    </location>
</feature>
<protein>
    <recommendedName>
        <fullName evidence="12">Probable peptidoglycan glycosyltransferase FtsW</fullName>
        <ecNumber evidence="14">2.4.99.28</ecNumber>
    </recommendedName>
    <alternativeName>
        <fullName evidence="13">Cell division protein FtsW</fullName>
    </alternativeName>
    <alternativeName>
        <fullName evidence="10">Cell wall polymerase</fullName>
    </alternativeName>
    <alternativeName>
        <fullName evidence="9">Peptidoglycan polymerase</fullName>
    </alternativeName>
</protein>
<feature type="transmembrane region" description="Helical" evidence="18">
    <location>
        <begin position="294"/>
        <end position="318"/>
    </location>
</feature>
<evidence type="ECO:0000256" key="4">
    <source>
        <dbReference type="ARBA" id="ARBA00022692"/>
    </source>
</evidence>
<name>Q1AVX2_RUBXD</name>
<evidence type="ECO:0000256" key="5">
    <source>
        <dbReference type="ARBA" id="ARBA00022960"/>
    </source>
</evidence>
<dbReference type="OrthoDB" id="9812661at2"/>
<feature type="transmembrane region" description="Helical" evidence="18">
    <location>
        <begin position="258"/>
        <end position="282"/>
    </location>
</feature>
<evidence type="ECO:0000256" key="12">
    <source>
        <dbReference type="ARBA" id="ARBA00041185"/>
    </source>
</evidence>
<evidence type="ECO:0000313" key="20">
    <source>
        <dbReference type="Proteomes" id="UP000006637"/>
    </source>
</evidence>
<evidence type="ECO:0000256" key="16">
    <source>
        <dbReference type="ARBA" id="ARBA00049966"/>
    </source>
</evidence>
<proteinExistence type="inferred from homology"/>
<dbReference type="InterPro" id="IPR001182">
    <property type="entry name" value="FtsW/RodA"/>
</dbReference>
<gene>
    <name evidence="19" type="ordered locus">Rxyl_1494</name>
</gene>
<evidence type="ECO:0000256" key="1">
    <source>
        <dbReference type="ARBA" id="ARBA00004141"/>
    </source>
</evidence>
<organism evidence="19 20">
    <name type="scientific">Rubrobacter xylanophilus (strain DSM 9941 / JCM 11954 / NBRC 16129 / PRD-1)</name>
    <dbReference type="NCBI Taxonomy" id="266117"/>
    <lineage>
        <taxon>Bacteria</taxon>
        <taxon>Bacillati</taxon>
        <taxon>Actinomycetota</taxon>
        <taxon>Rubrobacteria</taxon>
        <taxon>Rubrobacterales</taxon>
        <taxon>Rubrobacteraceae</taxon>
        <taxon>Rubrobacter</taxon>
    </lineage>
</organism>
<dbReference type="KEGG" id="rxy:Rxyl_1494"/>
<feature type="region of interest" description="Disordered" evidence="17">
    <location>
        <begin position="353"/>
        <end position="382"/>
    </location>
</feature>
<keyword evidence="7 18" id="KW-1133">Transmembrane helix</keyword>
<evidence type="ECO:0000256" key="2">
    <source>
        <dbReference type="ARBA" id="ARBA00022676"/>
    </source>
</evidence>
<evidence type="ECO:0000256" key="18">
    <source>
        <dbReference type="SAM" id="Phobius"/>
    </source>
</evidence>
<comment type="subcellular location">
    <subcellularLocation>
        <location evidence="1">Membrane</location>
        <topology evidence="1">Multi-pass membrane protein</topology>
    </subcellularLocation>
</comment>
<dbReference type="PANTHER" id="PTHR30474">
    <property type="entry name" value="CELL CYCLE PROTEIN"/>
    <property type="match status" value="1"/>
</dbReference>
<evidence type="ECO:0000256" key="15">
    <source>
        <dbReference type="ARBA" id="ARBA00049902"/>
    </source>
</evidence>
<feature type="transmembrane region" description="Helical" evidence="18">
    <location>
        <begin position="174"/>
        <end position="194"/>
    </location>
</feature>
<dbReference type="GO" id="GO:0032153">
    <property type="term" value="C:cell division site"/>
    <property type="evidence" value="ECO:0007669"/>
    <property type="project" value="TreeGrafter"/>
</dbReference>
<accession>Q1AVX2</accession>
<dbReference type="PANTHER" id="PTHR30474:SF2">
    <property type="entry name" value="PEPTIDOGLYCAN GLYCOSYLTRANSFERASE FTSW-RELATED"/>
    <property type="match status" value="1"/>
</dbReference>
<dbReference type="GO" id="GO:0005886">
    <property type="term" value="C:plasma membrane"/>
    <property type="evidence" value="ECO:0007669"/>
    <property type="project" value="TreeGrafter"/>
</dbReference>
<dbReference type="GO" id="GO:0008955">
    <property type="term" value="F:peptidoglycan glycosyltransferase activity"/>
    <property type="evidence" value="ECO:0007669"/>
    <property type="project" value="UniProtKB-EC"/>
</dbReference>
<dbReference type="GO" id="GO:0008360">
    <property type="term" value="P:regulation of cell shape"/>
    <property type="evidence" value="ECO:0007669"/>
    <property type="project" value="UniProtKB-KW"/>
</dbReference>
<keyword evidence="3" id="KW-0808">Transferase</keyword>
<sequence length="382" mass="39686">MSALRSNLFLLALGLSLLGTVMVYSATYREFGAHYLFVRAAHVALGVLAFLLASRVRYTLWRRLAPWLYLGTVAGLVLVFVPGVGVRAGGAWRWVDLGFFTLQPGELAKLAAVISLSCAAARLPAGAGLPARALGAVGVLFGLVLVEPDFGTSLVVLAGAAGVLWASEVRTRDLLLCGAAAGAALVAVMLLAPYRRERFVTFLDPWAAADGSGYQVVQGMLAISSGGLFGEGAGAGSRSAAVPELATDMIFALVGEELGLLGMAAVIVAFGLLGAWGVQVALAAPSALARCMAFGLTAVLCVQALLNMGAVMVVLPLAGITLPFVSYGGSSLLVSFAAVGVLYRISEDGERAREVRGGRRPPARRDSGRRYGRPRDPRAVRG</sequence>
<evidence type="ECO:0000256" key="13">
    <source>
        <dbReference type="ARBA" id="ARBA00041418"/>
    </source>
</evidence>
<keyword evidence="5" id="KW-0133">Cell shape</keyword>
<dbReference type="Proteomes" id="UP000006637">
    <property type="component" value="Chromosome"/>
</dbReference>
<evidence type="ECO:0000256" key="9">
    <source>
        <dbReference type="ARBA" id="ARBA00032370"/>
    </source>
</evidence>
<dbReference type="GO" id="GO:0051301">
    <property type="term" value="P:cell division"/>
    <property type="evidence" value="ECO:0007669"/>
    <property type="project" value="InterPro"/>
</dbReference>
<evidence type="ECO:0000256" key="11">
    <source>
        <dbReference type="ARBA" id="ARBA00038053"/>
    </source>
</evidence>
<dbReference type="EC" id="2.4.99.28" evidence="14"/>
<dbReference type="HOGENOM" id="CLU_029243_0_1_11"/>
<comment type="similarity">
    <text evidence="11">Belongs to the SEDS family. FtsW subfamily.</text>
</comment>
<comment type="function">
    <text evidence="16">Peptidoglycan polymerase that is essential for cell division.</text>
</comment>
<evidence type="ECO:0000313" key="19">
    <source>
        <dbReference type="EMBL" id="ABG04456.1"/>
    </source>
</evidence>
<evidence type="ECO:0000256" key="17">
    <source>
        <dbReference type="SAM" id="MobiDB-lite"/>
    </source>
</evidence>
<dbReference type="GO" id="GO:0009252">
    <property type="term" value="P:peptidoglycan biosynthetic process"/>
    <property type="evidence" value="ECO:0007669"/>
    <property type="project" value="UniProtKB-KW"/>
</dbReference>
<dbReference type="RefSeq" id="WP_011564473.1">
    <property type="nucleotide sequence ID" value="NC_008148.1"/>
</dbReference>
<dbReference type="GO" id="GO:0015648">
    <property type="term" value="F:lipid-linked peptidoglycan transporter activity"/>
    <property type="evidence" value="ECO:0007669"/>
    <property type="project" value="TreeGrafter"/>
</dbReference>
<feature type="transmembrane region" description="Helical" evidence="18">
    <location>
        <begin position="324"/>
        <end position="343"/>
    </location>
</feature>
<keyword evidence="8 18" id="KW-0472">Membrane</keyword>
<dbReference type="AlphaFoldDB" id="Q1AVX2"/>
<dbReference type="eggNOG" id="COG0772">
    <property type="taxonomic scope" value="Bacteria"/>
</dbReference>
<keyword evidence="2" id="KW-0328">Glycosyltransferase</keyword>
<keyword evidence="20" id="KW-1185">Reference proteome</keyword>
<evidence type="ECO:0000256" key="14">
    <source>
        <dbReference type="ARBA" id="ARBA00044770"/>
    </source>
</evidence>
<dbReference type="EMBL" id="CP000386">
    <property type="protein sequence ID" value="ABG04456.1"/>
    <property type="molecule type" value="Genomic_DNA"/>
</dbReference>
<evidence type="ECO:0000256" key="3">
    <source>
        <dbReference type="ARBA" id="ARBA00022679"/>
    </source>
</evidence>